<organism evidence="10 11">
    <name type="scientific">Bacillus solimangrovi</name>
    <dbReference type="NCBI Taxonomy" id="1305675"/>
    <lineage>
        <taxon>Bacteria</taxon>
        <taxon>Bacillati</taxon>
        <taxon>Bacillota</taxon>
        <taxon>Bacilli</taxon>
        <taxon>Bacillales</taxon>
        <taxon>Bacillaceae</taxon>
        <taxon>Bacillus</taxon>
    </lineage>
</organism>
<name>A0A1E5LDK2_9BACI</name>
<dbReference type="SMART" id="SM00228">
    <property type="entry name" value="PDZ"/>
    <property type="match status" value="1"/>
</dbReference>
<evidence type="ECO:0000256" key="1">
    <source>
        <dbReference type="ARBA" id="ARBA00009179"/>
    </source>
</evidence>
<dbReference type="STRING" id="1305675.BFG57_02545"/>
<dbReference type="GO" id="GO:0007165">
    <property type="term" value="P:signal transduction"/>
    <property type="evidence" value="ECO:0007669"/>
    <property type="project" value="TreeGrafter"/>
</dbReference>
<evidence type="ECO:0000313" key="10">
    <source>
        <dbReference type="EMBL" id="OEH92168.1"/>
    </source>
</evidence>
<dbReference type="CDD" id="cd06782">
    <property type="entry name" value="cpPDZ_CPP-like"/>
    <property type="match status" value="1"/>
</dbReference>
<dbReference type="InterPro" id="IPR005151">
    <property type="entry name" value="Tail-specific_protease"/>
</dbReference>
<dbReference type="InterPro" id="IPR036034">
    <property type="entry name" value="PDZ_sf"/>
</dbReference>
<dbReference type="InterPro" id="IPR004447">
    <property type="entry name" value="Peptidase_S41A"/>
</dbReference>
<comment type="similarity">
    <text evidence="1 6">Belongs to the peptidase S41A family.</text>
</comment>
<dbReference type="Proteomes" id="UP000095209">
    <property type="component" value="Unassembled WGS sequence"/>
</dbReference>
<dbReference type="SMART" id="SM00245">
    <property type="entry name" value="TSPc"/>
    <property type="match status" value="1"/>
</dbReference>
<evidence type="ECO:0000256" key="2">
    <source>
        <dbReference type="ARBA" id="ARBA00022670"/>
    </source>
</evidence>
<keyword evidence="3 7" id="KW-0732">Signal</keyword>
<feature type="domain" description="SLH" evidence="9">
    <location>
        <begin position="458"/>
        <end position="518"/>
    </location>
</feature>
<feature type="chain" id="PRO_5009180897" description="PDZ domain-containing protein" evidence="7">
    <location>
        <begin position="27"/>
        <end position="646"/>
    </location>
</feature>
<evidence type="ECO:0000259" key="8">
    <source>
        <dbReference type="PROSITE" id="PS50106"/>
    </source>
</evidence>
<dbReference type="SUPFAM" id="SSF52096">
    <property type="entry name" value="ClpP/crotonase"/>
    <property type="match status" value="1"/>
</dbReference>
<dbReference type="PANTHER" id="PTHR32060:SF30">
    <property type="entry name" value="CARBOXY-TERMINAL PROCESSING PROTEASE CTPA"/>
    <property type="match status" value="1"/>
</dbReference>
<dbReference type="Pfam" id="PF00395">
    <property type="entry name" value="SLH"/>
    <property type="match status" value="3"/>
</dbReference>
<evidence type="ECO:0000313" key="11">
    <source>
        <dbReference type="Proteomes" id="UP000095209"/>
    </source>
</evidence>
<dbReference type="GO" id="GO:0006508">
    <property type="term" value="P:proteolysis"/>
    <property type="evidence" value="ECO:0007669"/>
    <property type="project" value="UniProtKB-KW"/>
</dbReference>
<keyword evidence="2 6" id="KW-0645">Protease</keyword>
<dbReference type="Pfam" id="PF03572">
    <property type="entry name" value="Peptidase_S41"/>
    <property type="match status" value="1"/>
</dbReference>
<keyword evidence="11" id="KW-1185">Reference proteome</keyword>
<comment type="caution">
    <text evidence="10">The sequence shown here is derived from an EMBL/GenBank/DDBJ whole genome shotgun (WGS) entry which is preliminary data.</text>
</comment>
<evidence type="ECO:0008006" key="12">
    <source>
        <dbReference type="Google" id="ProtNLM"/>
    </source>
</evidence>
<dbReference type="Gene3D" id="3.30.750.44">
    <property type="match status" value="1"/>
</dbReference>
<reference evidence="10 11" key="1">
    <citation type="submission" date="2016-08" db="EMBL/GenBank/DDBJ databases">
        <title>Genome of Bacillus solimangrovi GH2-4.</title>
        <authorList>
            <person name="Lim S."/>
            <person name="Kim B.-C."/>
        </authorList>
    </citation>
    <scope>NUCLEOTIDE SEQUENCE [LARGE SCALE GENOMIC DNA]</scope>
    <source>
        <strain evidence="10 11">GH2-4</strain>
    </source>
</reference>
<dbReference type="PANTHER" id="PTHR32060">
    <property type="entry name" value="TAIL-SPECIFIC PROTEASE"/>
    <property type="match status" value="1"/>
</dbReference>
<dbReference type="NCBIfam" id="TIGR00225">
    <property type="entry name" value="prc"/>
    <property type="match status" value="1"/>
</dbReference>
<dbReference type="CDD" id="cd07560">
    <property type="entry name" value="Peptidase_S41_CPP"/>
    <property type="match status" value="1"/>
</dbReference>
<dbReference type="Gene3D" id="3.90.226.10">
    <property type="entry name" value="2-enoyl-CoA Hydratase, Chain A, domain 1"/>
    <property type="match status" value="1"/>
</dbReference>
<dbReference type="InterPro" id="IPR001478">
    <property type="entry name" value="PDZ"/>
</dbReference>
<evidence type="ECO:0000256" key="4">
    <source>
        <dbReference type="ARBA" id="ARBA00022801"/>
    </source>
</evidence>
<keyword evidence="5 6" id="KW-0720">Serine protease</keyword>
<gene>
    <name evidence="10" type="ORF">BFG57_02545</name>
</gene>
<dbReference type="SUPFAM" id="SSF50156">
    <property type="entry name" value="PDZ domain-like"/>
    <property type="match status" value="1"/>
</dbReference>
<evidence type="ECO:0000256" key="7">
    <source>
        <dbReference type="SAM" id="SignalP"/>
    </source>
</evidence>
<evidence type="ECO:0000259" key="9">
    <source>
        <dbReference type="PROSITE" id="PS51272"/>
    </source>
</evidence>
<dbReference type="InterPro" id="IPR001119">
    <property type="entry name" value="SLH_dom"/>
</dbReference>
<dbReference type="Pfam" id="PF13180">
    <property type="entry name" value="PDZ_2"/>
    <property type="match status" value="1"/>
</dbReference>
<dbReference type="PROSITE" id="PS50106">
    <property type="entry name" value="PDZ"/>
    <property type="match status" value="1"/>
</dbReference>
<dbReference type="GO" id="GO:0004175">
    <property type="term" value="F:endopeptidase activity"/>
    <property type="evidence" value="ECO:0007669"/>
    <property type="project" value="TreeGrafter"/>
</dbReference>
<proteinExistence type="inferred from homology"/>
<feature type="domain" description="PDZ" evidence="8">
    <location>
        <begin position="77"/>
        <end position="141"/>
    </location>
</feature>
<dbReference type="RefSeq" id="WP_069717709.1">
    <property type="nucleotide sequence ID" value="NZ_MJEH01000033.1"/>
</dbReference>
<dbReference type="GO" id="GO:0030288">
    <property type="term" value="C:outer membrane-bounded periplasmic space"/>
    <property type="evidence" value="ECO:0007669"/>
    <property type="project" value="TreeGrafter"/>
</dbReference>
<dbReference type="PROSITE" id="PS51272">
    <property type="entry name" value="SLH"/>
    <property type="match status" value="3"/>
</dbReference>
<feature type="domain" description="SLH" evidence="9">
    <location>
        <begin position="583"/>
        <end position="641"/>
    </location>
</feature>
<dbReference type="Gene3D" id="2.30.42.10">
    <property type="match status" value="1"/>
</dbReference>
<protein>
    <recommendedName>
        <fullName evidence="12">PDZ domain-containing protein</fullName>
    </recommendedName>
</protein>
<dbReference type="AlphaFoldDB" id="A0A1E5LDK2"/>
<dbReference type="GO" id="GO:0008236">
    <property type="term" value="F:serine-type peptidase activity"/>
    <property type="evidence" value="ECO:0007669"/>
    <property type="project" value="UniProtKB-KW"/>
</dbReference>
<keyword evidence="4 6" id="KW-0378">Hydrolase</keyword>
<dbReference type="InterPro" id="IPR029045">
    <property type="entry name" value="ClpP/crotonase-like_dom_sf"/>
</dbReference>
<sequence length="646" mass="71057">MNMSFRLKVGLQTIIFFLLMIGTATAADIEEVRNLIEENYIDEVPGEVLQQDSIDKILDDLDPYSDYFTQSEYEEFEQSINRNYTGIGIVVNAVSDGVEIVSIFKDSPAKSAGLMVGDIIIEADGTSLQGKSVDKATLFFKGEPGTQVNVKVKRPTANTELDVSVKRQDINMPVVEAHKLAGNIGYISLYSFSESAAEKMKEAILSLKDVDGWIIDIRGNGGGYLKTAQKIAGFFPEVENALIVENRDKSQQIYPVEEQAVQFSKPIAMLINGSSASASEIVAGAVQDYESATLYGQTTFGKGLAQTLFDVESGGMLKLSVAEFFTPKGDVINEKGIQPDIKTSVGEELVTAHQDLLLASLDEELDIDAGVRSRYPVFTVQTKSSYDAENLKEKVSLVELGGEKVPVYVHPNSYTSFKITPQQALKSETDYLLLIDSDNGMQSISFVTKKELGSRDLTYIPFKDLELSNYFTGPVMVLEQEKIVTGISEDYFAPYYYLTRQDAAVMFARALDLDTENVSDSGFKDVEGDQYYSGAVAAMKHSGIIKGRSDEIFGTNEILTREEMAAMIARAFDFEESEASSPFLDVTESEFKTDIVTIYELGITTGSTPTTFSPNKVVTRGQFSTFLYRALLIKNGTGTLEITSVK</sequence>
<accession>A0A1E5LDK2</accession>
<evidence type="ECO:0000256" key="6">
    <source>
        <dbReference type="RuleBase" id="RU004404"/>
    </source>
</evidence>
<feature type="signal peptide" evidence="7">
    <location>
        <begin position="1"/>
        <end position="26"/>
    </location>
</feature>
<feature type="domain" description="SLH" evidence="9">
    <location>
        <begin position="519"/>
        <end position="582"/>
    </location>
</feature>
<evidence type="ECO:0000256" key="5">
    <source>
        <dbReference type="ARBA" id="ARBA00022825"/>
    </source>
</evidence>
<dbReference type="EMBL" id="MJEH01000033">
    <property type="protein sequence ID" value="OEH92168.1"/>
    <property type="molecule type" value="Genomic_DNA"/>
</dbReference>
<evidence type="ECO:0000256" key="3">
    <source>
        <dbReference type="ARBA" id="ARBA00022729"/>
    </source>
</evidence>